<name>A0ABS9X994_9ACTN</name>
<dbReference type="Proteomes" id="UP001165270">
    <property type="component" value="Unassembled WGS sequence"/>
</dbReference>
<dbReference type="InterPro" id="IPR007372">
    <property type="entry name" value="Lipid/polyisoprenoid-bd_YceI"/>
</dbReference>
<proteinExistence type="inferred from homology"/>
<protein>
    <submittedName>
        <fullName evidence="3">YceI family protein</fullName>
    </submittedName>
</protein>
<dbReference type="PANTHER" id="PTHR34406:SF1">
    <property type="entry name" value="PROTEIN YCEI"/>
    <property type="match status" value="1"/>
</dbReference>
<dbReference type="InterPro" id="IPR036761">
    <property type="entry name" value="TTHA0802/YceI-like_sf"/>
</dbReference>
<comment type="caution">
    <text evidence="3">The sequence shown here is derived from an EMBL/GenBank/DDBJ whole genome shotgun (WGS) entry which is preliminary data.</text>
</comment>
<evidence type="ECO:0000313" key="4">
    <source>
        <dbReference type="Proteomes" id="UP001165270"/>
    </source>
</evidence>
<dbReference type="EMBL" id="JALDAX010000001">
    <property type="protein sequence ID" value="MCI3238192.1"/>
    <property type="molecule type" value="Genomic_DNA"/>
</dbReference>
<dbReference type="PANTHER" id="PTHR34406">
    <property type="entry name" value="PROTEIN YCEI"/>
    <property type="match status" value="1"/>
</dbReference>
<evidence type="ECO:0000256" key="1">
    <source>
        <dbReference type="ARBA" id="ARBA00008812"/>
    </source>
</evidence>
<comment type="similarity">
    <text evidence="1">Belongs to the UPF0312 family.</text>
</comment>
<dbReference type="SMART" id="SM00867">
    <property type="entry name" value="YceI"/>
    <property type="match status" value="1"/>
</dbReference>
<evidence type="ECO:0000313" key="3">
    <source>
        <dbReference type="EMBL" id="MCI3238192.1"/>
    </source>
</evidence>
<gene>
    <name evidence="3" type="ORF">MQN93_00490</name>
</gene>
<sequence length="173" mass="18241">MTVAVETGVWQLDTTASTVSLRHRTMWGLVTVKGSFGAVGGQGEVGPDGTATGTLTLDAATLDTKNKKRDDHLRSADFFDVENHPEITFAVRSAKAGAGDTVEISGQLTVRGISRPQTLTARLTGADADALTLDTEFTVDRADFGLGWNQLGMIRGLTTVSATLRFVRGGATT</sequence>
<dbReference type="SUPFAM" id="SSF101874">
    <property type="entry name" value="YceI-like"/>
    <property type="match status" value="1"/>
</dbReference>
<organism evidence="3 4">
    <name type="scientific">Streptomyces spinosisporus</name>
    <dbReference type="NCBI Taxonomy" id="2927582"/>
    <lineage>
        <taxon>Bacteria</taxon>
        <taxon>Bacillati</taxon>
        <taxon>Actinomycetota</taxon>
        <taxon>Actinomycetes</taxon>
        <taxon>Kitasatosporales</taxon>
        <taxon>Streptomycetaceae</taxon>
        <taxon>Streptomyces</taxon>
    </lineage>
</organism>
<reference evidence="3" key="1">
    <citation type="submission" date="2022-03" db="EMBL/GenBank/DDBJ databases">
        <title>Streptomyces 7R015 and 7R016 isolated from Barleria lupulina in Thailand.</title>
        <authorList>
            <person name="Kanchanasin P."/>
            <person name="Phongsopitanun W."/>
            <person name="Tanasupawat S."/>
        </authorList>
    </citation>
    <scope>NUCLEOTIDE SEQUENCE</scope>
    <source>
        <strain evidence="3">7R016</strain>
    </source>
</reference>
<dbReference type="Gene3D" id="2.40.128.110">
    <property type="entry name" value="Lipid/polyisoprenoid-binding, YceI-like"/>
    <property type="match status" value="1"/>
</dbReference>
<accession>A0ABS9X994</accession>
<evidence type="ECO:0000259" key="2">
    <source>
        <dbReference type="SMART" id="SM00867"/>
    </source>
</evidence>
<keyword evidence="4" id="KW-1185">Reference proteome</keyword>
<feature type="domain" description="Lipid/polyisoprenoid-binding YceI-like" evidence="2">
    <location>
        <begin position="9"/>
        <end position="167"/>
    </location>
</feature>
<dbReference type="Pfam" id="PF04264">
    <property type="entry name" value="YceI"/>
    <property type="match status" value="1"/>
</dbReference>
<dbReference type="RefSeq" id="WP_242707810.1">
    <property type="nucleotide sequence ID" value="NZ_JALDAX010000001.1"/>
</dbReference>